<accession>A0A7X0G908</accession>
<protein>
    <submittedName>
        <fullName evidence="2">Uncharacterized protein</fullName>
    </submittedName>
</protein>
<gene>
    <name evidence="2" type="ORF">BKA00_007440</name>
</gene>
<feature type="region of interest" description="Disordered" evidence="1">
    <location>
        <begin position="1"/>
        <end position="26"/>
    </location>
</feature>
<evidence type="ECO:0000313" key="3">
    <source>
        <dbReference type="Proteomes" id="UP000546324"/>
    </source>
</evidence>
<reference evidence="2 3" key="1">
    <citation type="submission" date="2020-08" db="EMBL/GenBank/DDBJ databases">
        <title>Sequencing the genomes of 1000 actinobacteria strains.</title>
        <authorList>
            <person name="Klenk H.-P."/>
        </authorList>
    </citation>
    <scope>NUCLEOTIDE SEQUENCE [LARGE SCALE GENOMIC DNA]</scope>
    <source>
        <strain evidence="2 3">DSM 43675</strain>
    </source>
</reference>
<dbReference type="Proteomes" id="UP000546324">
    <property type="component" value="Unassembled WGS sequence"/>
</dbReference>
<comment type="caution">
    <text evidence="2">The sequence shown here is derived from an EMBL/GenBank/DDBJ whole genome shotgun (WGS) entry which is preliminary data.</text>
</comment>
<dbReference type="AlphaFoldDB" id="A0A7X0G908"/>
<dbReference type="EMBL" id="JACHMQ010000001">
    <property type="protein sequence ID" value="MBB6400526.1"/>
    <property type="molecule type" value="Genomic_DNA"/>
</dbReference>
<dbReference type="RefSeq" id="WP_185033127.1">
    <property type="nucleotide sequence ID" value="NZ_JACHMQ010000001.1"/>
</dbReference>
<keyword evidence="3" id="KW-1185">Reference proteome</keyword>
<evidence type="ECO:0000313" key="2">
    <source>
        <dbReference type="EMBL" id="MBB6400526.1"/>
    </source>
</evidence>
<feature type="compositionally biased region" description="Basic and acidic residues" evidence="1">
    <location>
        <begin position="1"/>
        <end position="11"/>
    </location>
</feature>
<proteinExistence type="predicted"/>
<organism evidence="2 3">
    <name type="scientific">Actinomadura coerulea</name>
    <dbReference type="NCBI Taxonomy" id="46159"/>
    <lineage>
        <taxon>Bacteria</taxon>
        <taxon>Bacillati</taxon>
        <taxon>Actinomycetota</taxon>
        <taxon>Actinomycetes</taxon>
        <taxon>Streptosporangiales</taxon>
        <taxon>Thermomonosporaceae</taxon>
        <taxon>Actinomadura</taxon>
    </lineage>
</organism>
<sequence length="255" mass="28070">MARKAAERTSDTDDGTVLEGVTTWTPEQLRADPERLAKLLKAKDGTPGKDVAVRLQAEAEREKTAAPLVAEGVKLAKEWNRAYNRAGGVTRKLAEVLVRLRLLYTDPADETKPDMAGRSSEYKAAAAAIYDRAGFDAARKSSMQAVVRHHVSIVRREVMVNELGMTDEDFAFYGLNPVDRNALRRGSKLPPLRLDTSDPANVYIGIAQYARKALDVHADGATPAELPEEKRDEYRAALEAVRARAEELLEELGAD</sequence>
<evidence type="ECO:0000256" key="1">
    <source>
        <dbReference type="SAM" id="MobiDB-lite"/>
    </source>
</evidence>
<name>A0A7X0G908_9ACTN</name>